<organism evidence="2 3">
    <name type="scientific">Bizionia echini</name>
    <dbReference type="NCBI Taxonomy" id="649333"/>
    <lineage>
        <taxon>Bacteria</taxon>
        <taxon>Pseudomonadati</taxon>
        <taxon>Bacteroidota</taxon>
        <taxon>Flavobacteriia</taxon>
        <taxon>Flavobacteriales</taxon>
        <taxon>Flavobacteriaceae</taxon>
        <taxon>Bizionia</taxon>
    </lineage>
</organism>
<reference evidence="3" key="1">
    <citation type="submission" date="2016-10" db="EMBL/GenBank/DDBJ databases">
        <authorList>
            <person name="Varghese N."/>
            <person name="Submissions S."/>
        </authorList>
    </citation>
    <scope>NUCLEOTIDE SEQUENCE [LARGE SCALE GENOMIC DNA]</scope>
    <source>
        <strain evidence="3">DSM 23925</strain>
    </source>
</reference>
<protein>
    <submittedName>
        <fullName evidence="2">Uncharacterized protein</fullName>
    </submittedName>
</protein>
<accession>A0A1I5A0A5</accession>
<evidence type="ECO:0000313" key="2">
    <source>
        <dbReference type="EMBL" id="SFN55894.1"/>
    </source>
</evidence>
<keyword evidence="3" id="KW-1185">Reference proteome</keyword>
<dbReference type="AlphaFoldDB" id="A0A1I5A0A5"/>
<dbReference type="Proteomes" id="UP000198705">
    <property type="component" value="Unassembled WGS sequence"/>
</dbReference>
<sequence>MEKPLKEKHSALIHSLYKPLIFYIPRKLWADLDDGKWLDKEFDPIFDTVVLIHEDGSNYVLNNDTSNYHMMSKGSALDKNIYELLDLKAQLTTEAFSFLSERYSLSVAFYKKVSSWMLEHVKLDIPAINCETLKSFEIQKLAFNNHWDYIQEHFSVPEHVKNHFAEVDLSSKEVIAMRDLMSDSEQESENIFDKLQKAKNKSRKKKEKKKLITEEDAEKFLLETVFSVKL</sequence>
<dbReference type="RefSeq" id="WP_092206718.1">
    <property type="nucleotide sequence ID" value="NZ_FOVN01000001.1"/>
</dbReference>
<name>A0A1I5A0A5_9FLAO</name>
<gene>
    <name evidence="2" type="ORF">SAMN04487989_1011234</name>
</gene>
<dbReference type="STRING" id="649333.SAMN04487989_1011234"/>
<evidence type="ECO:0000256" key="1">
    <source>
        <dbReference type="SAM" id="Coils"/>
    </source>
</evidence>
<proteinExistence type="predicted"/>
<dbReference type="EMBL" id="FOVN01000001">
    <property type="protein sequence ID" value="SFN55894.1"/>
    <property type="molecule type" value="Genomic_DNA"/>
</dbReference>
<feature type="coiled-coil region" evidence="1">
    <location>
        <begin position="181"/>
        <end position="215"/>
    </location>
</feature>
<keyword evidence="1" id="KW-0175">Coiled coil</keyword>
<dbReference type="OrthoDB" id="1175380at2"/>
<evidence type="ECO:0000313" key="3">
    <source>
        <dbReference type="Proteomes" id="UP000198705"/>
    </source>
</evidence>